<keyword evidence="1" id="KW-0812">Transmembrane</keyword>
<evidence type="ECO:0008006" key="4">
    <source>
        <dbReference type="Google" id="ProtNLM"/>
    </source>
</evidence>
<gene>
    <name evidence="2" type="ORF">PFR001_LOCUS4001</name>
</gene>
<evidence type="ECO:0000313" key="2">
    <source>
        <dbReference type="EMBL" id="CAH0488522.1"/>
    </source>
</evidence>
<keyword evidence="3" id="KW-1185">Reference proteome</keyword>
<feature type="transmembrane region" description="Helical" evidence="1">
    <location>
        <begin position="12"/>
        <end position="30"/>
    </location>
</feature>
<proteinExistence type="predicted"/>
<organism evidence="2 3">
    <name type="scientific">Peronospora farinosa</name>
    <dbReference type="NCBI Taxonomy" id="134698"/>
    <lineage>
        <taxon>Eukaryota</taxon>
        <taxon>Sar</taxon>
        <taxon>Stramenopiles</taxon>
        <taxon>Oomycota</taxon>
        <taxon>Peronosporomycetes</taxon>
        <taxon>Peronosporales</taxon>
        <taxon>Peronosporaceae</taxon>
        <taxon>Peronospora</taxon>
    </lineage>
</organism>
<keyword evidence="1" id="KW-0472">Membrane</keyword>
<dbReference type="Proteomes" id="UP001157938">
    <property type="component" value="Unassembled WGS sequence"/>
</dbReference>
<evidence type="ECO:0000313" key="3">
    <source>
        <dbReference type="Proteomes" id="UP001157938"/>
    </source>
</evidence>
<accession>A0ABN8C3D4</accession>
<protein>
    <recommendedName>
        <fullName evidence="4">Transmembrane protein</fullName>
    </recommendedName>
</protein>
<name>A0ABN8C3D4_9STRA</name>
<reference evidence="2 3" key="1">
    <citation type="submission" date="2021-11" db="EMBL/GenBank/DDBJ databases">
        <authorList>
            <person name="Islam A."/>
            <person name="Islam S."/>
            <person name="Flora M.S."/>
            <person name="Rahman M."/>
            <person name="Ziaur R.M."/>
            <person name="Epstein J.H."/>
            <person name="Hassan M."/>
            <person name="Klassen M."/>
            <person name="Woodard K."/>
            <person name="Webb A."/>
            <person name="Webby R.J."/>
            <person name="El Zowalaty M.E."/>
        </authorList>
    </citation>
    <scope>NUCLEOTIDE SEQUENCE [LARGE SCALE GENOMIC DNA]</scope>
    <source>
        <strain evidence="2">Pf1</strain>
    </source>
</reference>
<sequence>MAKILHSSLRLNFFSILFPLLLVLYRYGYWGRLLFSMEPTALHVWFDYEDVRCGARTRNPHREDQKLNPLPHATGVARLAQSVERKTLNLVVVGSSPTVGVCFCLGGLCHTHSRVVSTLHRHSLRELAPDYVSTCLVGGPLLSTVAATALISPGGCSQTESDKAASEENGALCAPPPPGGHGLYRQVVRLYRYTSRAVSRDPSECYGSVAFGVGIADFCVFS</sequence>
<dbReference type="EMBL" id="CAKLBC010000830">
    <property type="protein sequence ID" value="CAH0488522.1"/>
    <property type="molecule type" value="Genomic_DNA"/>
</dbReference>
<comment type="caution">
    <text evidence="2">The sequence shown here is derived from an EMBL/GenBank/DDBJ whole genome shotgun (WGS) entry which is preliminary data.</text>
</comment>
<keyword evidence="1" id="KW-1133">Transmembrane helix</keyword>
<evidence type="ECO:0000256" key="1">
    <source>
        <dbReference type="SAM" id="Phobius"/>
    </source>
</evidence>